<dbReference type="GO" id="GO:0004368">
    <property type="term" value="F:glycerol-3-phosphate dehydrogenase (quinone) activity"/>
    <property type="evidence" value="ECO:0007669"/>
    <property type="project" value="InterPro"/>
</dbReference>
<dbReference type="AlphaFoldDB" id="A0A3T0SWZ7"/>
<comment type="similarity">
    <text evidence="2">Belongs to the FAD-dependent glycerol-3-phosphate dehydrogenase family.</text>
</comment>
<dbReference type="Pfam" id="PF01266">
    <property type="entry name" value="DAO"/>
    <property type="match status" value="1"/>
</dbReference>
<protein>
    <submittedName>
        <fullName evidence="8">FAD-dependent oxidoreductase</fullName>
    </submittedName>
</protein>
<evidence type="ECO:0000256" key="2">
    <source>
        <dbReference type="ARBA" id="ARBA00007330"/>
    </source>
</evidence>
<evidence type="ECO:0000256" key="4">
    <source>
        <dbReference type="ARBA" id="ARBA00022827"/>
    </source>
</evidence>
<keyword evidence="5" id="KW-0560">Oxidoreductase</keyword>
<dbReference type="Proteomes" id="UP000285317">
    <property type="component" value="Chromosome"/>
</dbReference>
<feature type="domain" description="FAD dependent oxidoreductase" evidence="6">
    <location>
        <begin position="67"/>
        <end position="413"/>
    </location>
</feature>
<comment type="cofactor">
    <cofactor evidence="1">
        <name>FAD</name>
        <dbReference type="ChEBI" id="CHEBI:57692"/>
    </cofactor>
</comment>
<dbReference type="EMBL" id="CP028137">
    <property type="protein sequence ID" value="AZZ50947.1"/>
    <property type="molecule type" value="Genomic_DNA"/>
</dbReference>
<dbReference type="InterPro" id="IPR006076">
    <property type="entry name" value="FAD-dep_OxRdtase"/>
</dbReference>
<reference evidence="8 9" key="1">
    <citation type="submission" date="2018-03" db="EMBL/GenBank/DDBJ databases">
        <title>Bacteriophage NCPPB3778 and a type I-E CRISPR drive the evolution of the US Biological Select Agent, Rathayibacter toxicus.</title>
        <authorList>
            <person name="Davis E.W.II."/>
            <person name="Tabima J.F."/>
            <person name="Weisberg A.J."/>
            <person name="Dantas Lopes L."/>
            <person name="Wiseman M.S."/>
            <person name="Wiseman M.S."/>
            <person name="Pupko T."/>
            <person name="Belcher M.S."/>
            <person name="Sechler A.J."/>
            <person name="Tancos M.A."/>
            <person name="Schroeder B.K."/>
            <person name="Murray T.D."/>
            <person name="Luster D.G."/>
            <person name="Schneider W.L."/>
            <person name="Rogers E."/>
            <person name="Andreote F.D."/>
            <person name="Grunwald N.J."/>
            <person name="Putnam M.L."/>
            <person name="Chang J.H."/>
        </authorList>
    </citation>
    <scope>NUCLEOTIDE SEQUENCE [LARGE SCALE GENOMIC DNA]</scope>
    <source>
        <strain evidence="8 9">DSM 15932</strain>
    </source>
</reference>
<name>A0A3T0SWZ7_9MICO</name>
<dbReference type="InterPro" id="IPR000447">
    <property type="entry name" value="G3P_DH_FAD-dep"/>
</dbReference>
<feature type="domain" description="Alpha-glycerophosphate oxidase C-terminal" evidence="7">
    <location>
        <begin position="467"/>
        <end position="590"/>
    </location>
</feature>
<evidence type="ECO:0000313" key="9">
    <source>
        <dbReference type="Proteomes" id="UP000285317"/>
    </source>
</evidence>
<dbReference type="Gene3D" id="3.30.9.10">
    <property type="entry name" value="D-Amino Acid Oxidase, subunit A, domain 2"/>
    <property type="match status" value="1"/>
</dbReference>
<dbReference type="PANTHER" id="PTHR11985">
    <property type="entry name" value="GLYCEROL-3-PHOSPHATE DEHYDROGENASE"/>
    <property type="match status" value="1"/>
</dbReference>
<dbReference type="Gene3D" id="3.50.50.60">
    <property type="entry name" value="FAD/NAD(P)-binding domain"/>
    <property type="match status" value="1"/>
</dbReference>
<keyword evidence="4" id="KW-0274">FAD</keyword>
<dbReference type="KEGG" id="rfs:C1I64_02035"/>
<sequence>MCCRVKDGCIPSRYQPSIWGGHTRTRHSTQHLRHEGEYEVAQSVGTPGSSSLRESVSALRDTPRATVLVIGGGINGIGTFRELALNGVDVALVERGDYVSGASSASSHMIHGGIRYLENGEFRLVNEGVHERNGLLKIAPHYVKPLQTTIPIYSTFSGILAAPLRFLTHKSGKPQERGALLIKVGLTLYDFFSRDGGVVPRHQFHGRKRSLNELPKLDPKIKYTATYFDASVHEPERLALDVLRDALVGGKKARAANYVEAVGTSEGGVLLRDRESGEEFAFQADVVVNVSGPWTDFTNTALGTTTKFMGGTKGSHIVLDNPELVEACEGREMFFEHSDGRIVLIYPLKGRVMVGTTDIEADPNEPAVCTEEEIDYFFDLVNHVFPSIPVTREQIVFKFSGIRPLPRHDDETPGFVSRDYRIEPSTLPGGKTPVLSLVGGKWTTFRALSEHLSNEVFKRIGVTRRVSTVKTAIGGGKGFPRTDASRAQWISQHRSGLSSARTGQLLERYGTRAQEVIEALADGHDEALDFDKDFTTGEIRYLAQRESVVHLIDLVMRRTNHAFTGGLSRELLEELAQHTGEVLGWDEAERAQEVDATIEHLKKYNGVDVGGTSVQAPTAVAAS</sequence>
<proteinExistence type="inferred from homology"/>
<dbReference type="GO" id="GO:0046168">
    <property type="term" value="P:glycerol-3-phosphate catabolic process"/>
    <property type="evidence" value="ECO:0007669"/>
    <property type="project" value="TreeGrafter"/>
</dbReference>
<evidence type="ECO:0000256" key="3">
    <source>
        <dbReference type="ARBA" id="ARBA00022630"/>
    </source>
</evidence>
<dbReference type="InterPro" id="IPR038299">
    <property type="entry name" value="DAO_C_sf"/>
</dbReference>
<evidence type="ECO:0000259" key="6">
    <source>
        <dbReference type="Pfam" id="PF01266"/>
    </source>
</evidence>
<organism evidence="8 9">
    <name type="scientific">Rathayibacter festucae DSM 15932</name>
    <dbReference type="NCBI Taxonomy" id="1328866"/>
    <lineage>
        <taxon>Bacteria</taxon>
        <taxon>Bacillati</taxon>
        <taxon>Actinomycetota</taxon>
        <taxon>Actinomycetes</taxon>
        <taxon>Micrococcales</taxon>
        <taxon>Microbacteriaceae</taxon>
        <taxon>Rathayibacter</taxon>
    </lineage>
</organism>
<gene>
    <name evidence="8" type="ORF">C1I64_02035</name>
</gene>
<dbReference type="SUPFAM" id="SSF51905">
    <property type="entry name" value="FAD/NAD(P)-binding domain"/>
    <property type="match status" value="1"/>
</dbReference>
<keyword evidence="3" id="KW-0285">Flavoprotein</keyword>
<evidence type="ECO:0000256" key="1">
    <source>
        <dbReference type="ARBA" id="ARBA00001974"/>
    </source>
</evidence>
<dbReference type="PANTHER" id="PTHR11985:SF15">
    <property type="entry name" value="GLYCEROL-3-PHOSPHATE DEHYDROGENASE, MITOCHONDRIAL"/>
    <property type="match status" value="1"/>
</dbReference>
<evidence type="ECO:0000256" key="5">
    <source>
        <dbReference type="ARBA" id="ARBA00023002"/>
    </source>
</evidence>
<dbReference type="PRINTS" id="PR01001">
    <property type="entry name" value="FADG3PDH"/>
</dbReference>
<evidence type="ECO:0000259" key="7">
    <source>
        <dbReference type="Pfam" id="PF16901"/>
    </source>
</evidence>
<dbReference type="Gene3D" id="1.10.8.870">
    <property type="entry name" value="Alpha-glycerophosphate oxidase, cap domain"/>
    <property type="match status" value="1"/>
</dbReference>
<accession>A0A3T0SWZ7</accession>
<dbReference type="InterPro" id="IPR036188">
    <property type="entry name" value="FAD/NAD-bd_sf"/>
</dbReference>
<dbReference type="Pfam" id="PF16901">
    <property type="entry name" value="DAO_C"/>
    <property type="match status" value="1"/>
</dbReference>
<dbReference type="InterPro" id="IPR031656">
    <property type="entry name" value="DAO_C"/>
</dbReference>
<evidence type="ECO:0000313" key="8">
    <source>
        <dbReference type="EMBL" id="AZZ50947.1"/>
    </source>
</evidence>